<evidence type="ECO:0000256" key="2">
    <source>
        <dbReference type="ARBA" id="ARBA00010944"/>
    </source>
</evidence>
<dbReference type="EMBL" id="BAABCA010000002">
    <property type="protein sequence ID" value="GAA4233988.1"/>
    <property type="molecule type" value="Genomic_DNA"/>
</dbReference>
<dbReference type="Pfam" id="PF04321">
    <property type="entry name" value="RmlD_sub_bind"/>
    <property type="match status" value="1"/>
</dbReference>
<keyword evidence="9" id="KW-1185">Reference proteome</keyword>
<dbReference type="InterPro" id="IPR029903">
    <property type="entry name" value="RmlD-like-bd"/>
</dbReference>
<dbReference type="NCBIfam" id="TIGR01214">
    <property type="entry name" value="rmlD"/>
    <property type="match status" value="1"/>
</dbReference>
<keyword evidence="6" id="KW-0560">Oxidoreductase</keyword>
<dbReference type="PANTHER" id="PTHR10491">
    <property type="entry name" value="DTDP-4-DEHYDRORHAMNOSE REDUCTASE"/>
    <property type="match status" value="1"/>
</dbReference>
<evidence type="ECO:0000256" key="1">
    <source>
        <dbReference type="ARBA" id="ARBA00004781"/>
    </source>
</evidence>
<comment type="pathway">
    <text evidence="1 6">Carbohydrate biosynthesis; dTDP-L-rhamnose biosynthesis.</text>
</comment>
<reference evidence="9" key="1">
    <citation type="journal article" date="2019" name="Int. J. Syst. Evol. Microbiol.">
        <title>The Global Catalogue of Microorganisms (GCM) 10K type strain sequencing project: providing services to taxonomists for standard genome sequencing and annotation.</title>
        <authorList>
            <consortium name="The Broad Institute Genomics Platform"/>
            <consortium name="The Broad Institute Genome Sequencing Center for Infectious Disease"/>
            <person name="Wu L."/>
            <person name="Ma J."/>
        </authorList>
    </citation>
    <scope>NUCLEOTIDE SEQUENCE [LARGE SCALE GENOMIC DNA]</scope>
    <source>
        <strain evidence="9">JCM 17630</strain>
    </source>
</reference>
<dbReference type="InterPro" id="IPR036291">
    <property type="entry name" value="NAD(P)-bd_dom_sf"/>
</dbReference>
<dbReference type="InterPro" id="IPR005913">
    <property type="entry name" value="dTDP_dehydrorham_reduct"/>
</dbReference>
<evidence type="ECO:0000313" key="9">
    <source>
        <dbReference type="Proteomes" id="UP001501496"/>
    </source>
</evidence>
<accession>A0ABP8C5R1</accession>
<sequence>MNTKILVTGSEGQLAKTIKELVVINKYNYEFVFVSKSDLDITNSKDVLDLFINGGFNYCINCAAYTNVEQAEKTPQIAYAVNADGVNNLAIACKKTNAILIHISTDYVFNGEKNKPYSPRDITNPINEYGKSKLLGEKHIQEVLDKYFIIRTSWLYSKKYGKNFYHSILAKAKKGETLFVTDAETGCPTNTENLANYILELIHSKSQNFEILHFCDQKIMTWYEFAKKILTDNELLKKTKFFKTKNYTTFAKRPKYSVLVKPEA</sequence>
<protein>
    <recommendedName>
        <fullName evidence="4 6">dTDP-4-dehydrorhamnose reductase</fullName>
        <ecNumber evidence="3 6">1.1.1.133</ecNumber>
    </recommendedName>
</protein>
<comment type="similarity">
    <text evidence="2 6">Belongs to the dTDP-4-dehydrorhamnose reductase family.</text>
</comment>
<gene>
    <name evidence="8" type="primary">rfbD</name>
    <name evidence="8" type="ORF">GCM10022291_12390</name>
</gene>
<evidence type="ECO:0000256" key="6">
    <source>
        <dbReference type="RuleBase" id="RU364082"/>
    </source>
</evidence>
<organism evidence="8 9">
    <name type="scientific">Postechiella marina</name>
    <dbReference type="NCBI Taxonomy" id="943941"/>
    <lineage>
        <taxon>Bacteria</taxon>
        <taxon>Pseudomonadati</taxon>
        <taxon>Bacteroidota</taxon>
        <taxon>Flavobacteriia</taxon>
        <taxon>Flavobacteriales</taxon>
        <taxon>Flavobacteriaceae</taxon>
        <taxon>Postechiella</taxon>
    </lineage>
</organism>
<dbReference type="RefSeq" id="WP_344787252.1">
    <property type="nucleotide sequence ID" value="NZ_BAABCA010000002.1"/>
</dbReference>
<comment type="function">
    <text evidence="6">Catalyzes the reduction of dTDP-6-deoxy-L-lyxo-4-hexulose to yield dTDP-L-rhamnose.</text>
</comment>
<name>A0ABP8C5R1_9FLAO</name>
<dbReference type="PANTHER" id="PTHR10491:SF4">
    <property type="entry name" value="METHIONINE ADENOSYLTRANSFERASE 2 SUBUNIT BETA"/>
    <property type="match status" value="1"/>
</dbReference>
<dbReference type="Gene3D" id="3.40.50.720">
    <property type="entry name" value="NAD(P)-binding Rossmann-like Domain"/>
    <property type="match status" value="1"/>
</dbReference>
<evidence type="ECO:0000256" key="4">
    <source>
        <dbReference type="ARBA" id="ARBA00017099"/>
    </source>
</evidence>
<dbReference type="Proteomes" id="UP001501496">
    <property type="component" value="Unassembled WGS sequence"/>
</dbReference>
<feature type="domain" description="RmlD-like substrate binding" evidence="7">
    <location>
        <begin position="4"/>
        <end position="260"/>
    </location>
</feature>
<dbReference type="SUPFAM" id="SSF51735">
    <property type="entry name" value="NAD(P)-binding Rossmann-fold domains"/>
    <property type="match status" value="1"/>
</dbReference>
<evidence type="ECO:0000256" key="3">
    <source>
        <dbReference type="ARBA" id="ARBA00012929"/>
    </source>
</evidence>
<proteinExistence type="inferred from homology"/>
<keyword evidence="6" id="KW-0521">NADP</keyword>
<evidence type="ECO:0000313" key="8">
    <source>
        <dbReference type="EMBL" id="GAA4233988.1"/>
    </source>
</evidence>
<dbReference type="CDD" id="cd05254">
    <property type="entry name" value="dTDP_HR_like_SDR_e"/>
    <property type="match status" value="1"/>
</dbReference>
<evidence type="ECO:0000259" key="7">
    <source>
        <dbReference type="Pfam" id="PF04321"/>
    </source>
</evidence>
<comment type="caution">
    <text evidence="8">The sequence shown here is derived from an EMBL/GenBank/DDBJ whole genome shotgun (WGS) entry which is preliminary data.</text>
</comment>
<dbReference type="EC" id="1.1.1.133" evidence="3 6"/>
<evidence type="ECO:0000256" key="5">
    <source>
        <dbReference type="ARBA" id="ARBA00048200"/>
    </source>
</evidence>
<comment type="catalytic activity">
    <reaction evidence="5">
        <text>dTDP-beta-L-rhamnose + NADP(+) = dTDP-4-dehydro-beta-L-rhamnose + NADPH + H(+)</text>
        <dbReference type="Rhea" id="RHEA:21796"/>
        <dbReference type="ChEBI" id="CHEBI:15378"/>
        <dbReference type="ChEBI" id="CHEBI:57510"/>
        <dbReference type="ChEBI" id="CHEBI:57783"/>
        <dbReference type="ChEBI" id="CHEBI:58349"/>
        <dbReference type="ChEBI" id="CHEBI:62830"/>
        <dbReference type="EC" id="1.1.1.133"/>
    </reaction>
</comment>
<dbReference type="Gene3D" id="3.90.25.10">
    <property type="entry name" value="UDP-galactose 4-epimerase, domain 1"/>
    <property type="match status" value="1"/>
</dbReference>